<dbReference type="RefSeq" id="WP_229987825.1">
    <property type="nucleotide sequence ID" value="NZ_JAJJMO010000001.1"/>
</dbReference>
<evidence type="ECO:0000313" key="3">
    <source>
        <dbReference type="Proteomes" id="UP001430919"/>
    </source>
</evidence>
<name>A0ABS8MR15_9FLAO</name>
<evidence type="ECO:0000313" key="2">
    <source>
        <dbReference type="EMBL" id="MCC9071199.1"/>
    </source>
</evidence>
<accession>A0ABS8MR15</accession>
<protein>
    <submittedName>
        <fullName evidence="2">NAD(P)-binding domain-containing protein</fullName>
    </submittedName>
</protein>
<dbReference type="Proteomes" id="UP001430919">
    <property type="component" value="Unassembled WGS sequence"/>
</dbReference>
<dbReference type="SUPFAM" id="SSF51905">
    <property type="entry name" value="FAD/NAD(P)-binding domain"/>
    <property type="match status" value="2"/>
</dbReference>
<evidence type="ECO:0000256" key="1">
    <source>
        <dbReference type="ARBA" id="ARBA00023002"/>
    </source>
</evidence>
<sequence length="417" mass="46396">MEAKNKIYNTIVIGGGQAGLAVSFYLKQEGHEHLVFEKGQIGNSWISQRWDSFTLNTPNWMNTLPGLEINNKRDSFMNKNEFINYLKSYAARFSLPIKNDFEVVSLSQDKNENCFCIVTLHQGVLSEWKSNNVIVASGAMSKGSLPPLNKIIPDYITQLHASEYKNSIDLPEGDVIVVGSGQSGCQIAEELILSGRNVYLATSKVGRTPRRYKGKDLMEWLVLTGFMDIATSTVDATTINNPQPQVSGIGPLGHTISLQSLHRQGVLILGRLNGFENKTFTFNDDAIDNIHFADKSSEKIKKMIDDYILKNTISVKDNEFDDADAPDQESISASHLKSLPLSEYKINSIIWTTGFYSDFSWIKIPALDSSGKPIHENGISPVSGLYYIGFPWLSKRKSGIIFGIKEDAERIVSGIKN</sequence>
<dbReference type="InterPro" id="IPR036188">
    <property type="entry name" value="FAD/NAD-bd_sf"/>
</dbReference>
<reference evidence="2" key="1">
    <citation type="submission" date="2021-11" db="EMBL/GenBank/DDBJ databases">
        <title>Description of novel Flavobacterium species.</title>
        <authorList>
            <person name="Saticioglu I.B."/>
            <person name="Ay H."/>
            <person name="Altun S."/>
            <person name="Duman M."/>
        </authorList>
    </citation>
    <scope>NUCLEOTIDE SEQUENCE</scope>
    <source>
        <strain evidence="2">F-65</strain>
    </source>
</reference>
<organism evidence="2 3">
    <name type="scientific">Flavobacterium pisciphilum</name>
    <dbReference type="NCBI Taxonomy" id="2893755"/>
    <lineage>
        <taxon>Bacteria</taxon>
        <taxon>Pseudomonadati</taxon>
        <taxon>Bacteroidota</taxon>
        <taxon>Flavobacteriia</taxon>
        <taxon>Flavobacteriales</taxon>
        <taxon>Flavobacteriaceae</taxon>
        <taxon>Flavobacterium</taxon>
    </lineage>
</organism>
<dbReference type="Pfam" id="PF13738">
    <property type="entry name" value="Pyr_redox_3"/>
    <property type="match status" value="1"/>
</dbReference>
<dbReference type="Gene3D" id="3.50.50.60">
    <property type="entry name" value="FAD/NAD(P)-binding domain"/>
    <property type="match status" value="2"/>
</dbReference>
<dbReference type="PRINTS" id="PR00411">
    <property type="entry name" value="PNDRDTASEI"/>
</dbReference>
<keyword evidence="3" id="KW-1185">Reference proteome</keyword>
<dbReference type="EMBL" id="JAJJMO010000001">
    <property type="protein sequence ID" value="MCC9071199.1"/>
    <property type="molecule type" value="Genomic_DNA"/>
</dbReference>
<comment type="caution">
    <text evidence="2">The sequence shown here is derived from an EMBL/GenBank/DDBJ whole genome shotgun (WGS) entry which is preliminary data.</text>
</comment>
<dbReference type="InterPro" id="IPR050982">
    <property type="entry name" value="Auxin_biosynth/cation_transpt"/>
</dbReference>
<gene>
    <name evidence="2" type="ORF">LNQ49_06280</name>
</gene>
<proteinExistence type="predicted"/>
<dbReference type="PANTHER" id="PTHR43539">
    <property type="entry name" value="FLAVIN-BINDING MONOOXYGENASE-LIKE PROTEIN (AFU_ORTHOLOGUE AFUA_4G09220)"/>
    <property type="match status" value="1"/>
</dbReference>
<dbReference type="PRINTS" id="PR00368">
    <property type="entry name" value="FADPNR"/>
</dbReference>
<dbReference type="PANTHER" id="PTHR43539:SF78">
    <property type="entry name" value="FLAVIN-CONTAINING MONOOXYGENASE"/>
    <property type="match status" value="1"/>
</dbReference>
<keyword evidence="1" id="KW-0560">Oxidoreductase</keyword>